<keyword evidence="1" id="KW-0732">Signal</keyword>
<evidence type="ECO:0008006" key="4">
    <source>
        <dbReference type="Google" id="ProtNLM"/>
    </source>
</evidence>
<evidence type="ECO:0000313" key="2">
    <source>
        <dbReference type="EMBL" id="RAK59749.1"/>
    </source>
</evidence>
<keyword evidence="3" id="KW-1185">Reference proteome</keyword>
<organism evidence="2 3">
    <name type="scientific">Phenylobacterium hankyongense</name>
    <dbReference type="NCBI Taxonomy" id="1813876"/>
    <lineage>
        <taxon>Bacteria</taxon>
        <taxon>Pseudomonadati</taxon>
        <taxon>Pseudomonadota</taxon>
        <taxon>Alphaproteobacteria</taxon>
        <taxon>Caulobacterales</taxon>
        <taxon>Caulobacteraceae</taxon>
        <taxon>Phenylobacterium</taxon>
    </lineage>
</organism>
<dbReference type="Proteomes" id="UP000249842">
    <property type="component" value="Unassembled WGS sequence"/>
</dbReference>
<gene>
    <name evidence="2" type="ORF">DJ021_08000</name>
</gene>
<dbReference type="EMBL" id="QFYP01000001">
    <property type="protein sequence ID" value="RAK59749.1"/>
    <property type="molecule type" value="Genomic_DNA"/>
</dbReference>
<protein>
    <recommendedName>
        <fullName evidence="4">DUF995 domain-containing protein</fullName>
    </recommendedName>
</protein>
<reference evidence="3" key="1">
    <citation type="submission" date="2018-05" db="EMBL/GenBank/DDBJ databases">
        <authorList>
            <person name="Li X."/>
        </authorList>
    </citation>
    <scope>NUCLEOTIDE SEQUENCE [LARGE SCALE GENOMIC DNA]</scope>
    <source>
        <strain evidence="3">HKS-05</strain>
    </source>
</reference>
<comment type="caution">
    <text evidence="2">The sequence shown here is derived from an EMBL/GenBank/DDBJ whole genome shotgun (WGS) entry which is preliminary data.</text>
</comment>
<dbReference type="AlphaFoldDB" id="A0A328AYM7"/>
<dbReference type="RefSeq" id="WP_111457042.1">
    <property type="nucleotide sequence ID" value="NZ_QFYP01000001.1"/>
</dbReference>
<evidence type="ECO:0000313" key="3">
    <source>
        <dbReference type="Proteomes" id="UP000249842"/>
    </source>
</evidence>
<name>A0A328AYM7_9CAUL</name>
<proteinExistence type="predicted"/>
<evidence type="ECO:0000256" key="1">
    <source>
        <dbReference type="SAM" id="SignalP"/>
    </source>
</evidence>
<feature type="signal peptide" evidence="1">
    <location>
        <begin position="1"/>
        <end position="34"/>
    </location>
</feature>
<accession>A0A328AYM7</accession>
<feature type="chain" id="PRO_5016289559" description="DUF995 domain-containing protein" evidence="1">
    <location>
        <begin position="35"/>
        <end position="143"/>
    </location>
</feature>
<sequence length="143" mass="15490">MQDFLVNADRALSKVAVRFLLGGYVAFSALNAQAADTQDLKPAFGNTVVSTYPDGRSQKVWLHPDGSWDGLSRRGIALAGHWNLKGDKVCFRQSTPPTLPVSFCSPFPQHPAIGVQWTSKDMAGTPIHLTLEKGIVQNPVSSN</sequence>
<dbReference type="OrthoDB" id="8449377at2"/>